<keyword evidence="2" id="KW-0596">Phosphopantetheine</keyword>
<dbReference type="PANTHER" id="PTHR43775:SF51">
    <property type="entry name" value="INACTIVE PHENOLPHTHIOCEROL SYNTHESIS POLYKETIDE SYNTHASE TYPE I PKS1-RELATED"/>
    <property type="match status" value="1"/>
</dbReference>
<dbReference type="InterPro" id="IPR045851">
    <property type="entry name" value="AMP-bd_C_sf"/>
</dbReference>
<dbReference type="InterPro" id="IPR042099">
    <property type="entry name" value="ANL_N_sf"/>
</dbReference>
<dbReference type="Gene3D" id="3.30.559.10">
    <property type="entry name" value="Chloramphenicol acetyltransferase-like domain"/>
    <property type="match status" value="1"/>
</dbReference>
<dbReference type="Gene3D" id="1.10.1200.10">
    <property type="entry name" value="ACP-like"/>
    <property type="match status" value="2"/>
</dbReference>
<name>A0A5M6IRY5_9PROT</name>
<feature type="domain" description="Carrier" evidence="10">
    <location>
        <begin position="926"/>
        <end position="1004"/>
    </location>
</feature>
<dbReference type="OrthoDB" id="9778690at2"/>
<accession>A0A5M6IRY5</accession>
<dbReference type="Gene3D" id="3.30.559.30">
    <property type="entry name" value="Nonribosomal peptide synthetase, condensation domain"/>
    <property type="match status" value="1"/>
</dbReference>
<dbReference type="SUPFAM" id="SSF55048">
    <property type="entry name" value="Probable ACP-binding domain of malonyl-CoA ACP transacylase"/>
    <property type="match status" value="1"/>
</dbReference>
<keyword evidence="4" id="KW-0808">Transferase</keyword>
<dbReference type="Pfam" id="PF00501">
    <property type="entry name" value="AMP-binding"/>
    <property type="match status" value="1"/>
</dbReference>
<dbReference type="SUPFAM" id="SSF47336">
    <property type="entry name" value="ACP-like"/>
    <property type="match status" value="2"/>
</dbReference>
<dbReference type="InterPro" id="IPR016036">
    <property type="entry name" value="Malonyl_transacylase_ACP-bd"/>
</dbReference>
<keyword evidence="13" id="KW-1185">Reference proteome</keyword>
<dbReference type="InterPro" id="IPR036736">
    <property type="entry name" value="ACP-like_sf"/>
</dbReference>
<dbReference type="InterPro" id="IPR016035">
    <property type="entry name" value="Acyl_Trfase/lysoPLipase"/>
</dbReference>
<dbReference type="InterPro" id="IPR010071">
    <property type="entry name" value="AA_adenyl_dom"/>
</dbReference>
<dbReference type="InterPro" id="IPR018201">
    <property type="entry name" value="Ketoacyl_synth_AS"/>
</dbReference>
<dbReference type="SUPFAM" id="SSF53383">
    <property type="entry name" value="PLP-dependent transferases"/>
    <property type="match status" value="1"/>
</dbReference>
<dbReference type="InterPro" id="IPR050091">
    <property type="entry name" value="PKS_NRPS_Biosynth_Enz"/>
</dbReference>
<dbReference type="Gene3D" id="3.40.50.12780">
    <property type="entry name" value="N-terminal domain of ligase-like"/>
    <property type="match status" value="1"/>
</dbReference>
<dbReference type="PROSITE" id="PS50075">
    <property type="entry name" value="CARRIER"/>
    <property type="match status" value="2"/>
</dbReference>
<feature type="domain" description="Carrier" evidence="10">
    <location>
        <begin position="2526"/>
        <end position="2600"/>
    </location>
</feature>
<dbReference type="Gene3D" id="3.30.70.3290">
    <property type="match status" value="1"/>
</dbReference>
<dbReference type="SMART" id="SM00827">
    <property type="entry name" value="PKS_AT"/>
    <property type="match status" value="1"/>
</dbReference>
<dbReference type="Gene3D" id="3.90.1150.10">
    <property type="entry name" value="Aspartate Aminotransferase, domain 1"/>
    <property type="match status" value="1"/>
</dbReference>
<keyword evidence="8" id="KW-0511">Multifunctional enzyme</keyword>
<comment type="caution">
    <text evidence="12">The sequence shown here is derived from an EMBL/GenBank/DDBJ whole genome shotgun (WGS) entry which is preliminary data.</text>
</comment>
<dbReference type="FunFam" id="3.40.47.10:FF:000042">
    <property type="entry name" value="Polyketide synthase Pks13"/>
    <property type="match status" value="1"/>
</dbReference>
<dbReference type="CDD" id="cd19531">
    <property type="entry name" value="LCL_NRPS-like"/>
    <property type="match status" value="1"/>
</dbReference>
<dbReference type="InterPro" id="IPR005814">
    <property type="entry name" value="Aminotrans_3"/>
</dbReference>
<dbReference type="InterPro" id="IPR014030">
    <property type="entry name" value="Ketoacyl_synth_N"/>
</dbReference>
<keyword evidence="5" id="KW-0276">Fatty acid metabolism</keyword>
<dbReference type="SUPFAM" id="SSF52151">
    <property type="entry name" value="FabD/lysophospholipase-like"/>
    <property type="match status" value="1"/>
</dbReference>
<dbReference type="FunFam" id="3.40.50.980:FF:000001">
    <property type="entry name" value="Non-ribosomal peptide synthetase"/>
    <property type="match status" value="1"/>
</dbReference>
<dbReference type="CDD" id="cd12116">
    <property type="entry name" value="A_NRPS_Ta1_like"/>
    <property type="match status" value="1"/>
</dbReference>
<evidence type="ECO:0000259" key="10">
    <source>
        <dbReference type="PROSITE" id="PS50075"/>
    </source>
</evidence>
<dbReference type="GO" id="GO:0004312">
    <property type="term" value="F:fatty acid synthase activity"/>
    <property type="evidence" value="ECO:0007669"/>
    <property type="project" value="TreeGrafter"/>
</dbReference>
<dbReference type="Pfam" id="PF00698">
    <property type="entry name" value="Acyl_transf_1"/>
    <property type="match status" value="1"/>
</dbReference>
<dbReference type="Proteomes" id="UP000325255">
    <property type="component" value="Unassembled WGS sequence"/>
</dbReference>
<evidence type="ECO:0000256" key="3">
    <source>
        <dbReference type="ARBA" id="ARBA00022553"/>
    </source>
</evidence>
<gene>
    <name evidence="12" type="ORF">F1189_17095</name>
</gene>
<dbReference type="FunFam" id="3.40.50.12780:FF:000012">
    <property type="entry name" value="Non-ribosomal peptide synthetase"/>
    <property type="match status" value="1"/>
</dbReference>
<dbReference type="InterPro" id="IPR016039">
    <property type="entry name" value="Thiolase-like"/>
</dbReference>
<proteinExistence type="inferred from homology"/>
<dbReference type="Pfam" id="PF13193">
    <property type="entry name" value="AMP-binding_C"/>
    <property type="match status" value="1"/>
</dbReference>
<dbReference type="SUPFAM" id="SSF52777">
    <property type="entry name" value="CoA-dependent acyltransferases"/>
    <property type="match status" value="2"/>
</dbReference>
<dbReference type="CDD" id="cd00833">
    <property type="entry name" value="PKS"/>
    <property type="match status" value="1"/>
</dbReference>
<evidence type="ECO:0000256" key="6">
    <source>
        <dbReference type="ARBA" id="ARBA00022898"/>
    </source>
</evidence>
<dbReference type="Gene3D" id="3.40.640.10">
    <property type="entry name" value="Type I PLP-dependent aspartate aminotransferase-like (Major domain)"/>
    <property type="match status" value="1"/>
</dbReference>
<dbReference type="Pfam" id="PF22621">
    <property type="entry name" value="CurL-like_PKS_C"/>
    <property type="match status" value="1"/>
</dbReference>
<protein>
    <submittedName>
        <fullName evidence="12">Amino acid adenylation domain-containing protein</fullName>
    </submittedName>
</protein>
<dbReference type="Gene3D" id="3.30.70.250">
    <property type="entry name" value="Malonyl-CoA ACP transacylase, ACP-binding"/>
    <property type="match status" value="1"/>
</dbReference>
<dbReference type="InterPro" id="IPR049704">
    <property type="entry name" value="Aminotrans_3_PPA_site"/>
</dbReference>
<dbReference type="Pfam" id="PF02801">
    <property type="entry name" value="Ketoacyl-synt_C"/>
    <property type="match status" value="1"/>
</dbReference>
<dbReference type="InterPro" id="IPR014031">
    <property type="entry name" value="Ketoacyl_synth_C"/>
</dbReference>
<dbReference type="Pfam" id="PF00109">
    <property type="entry name" value="ketoacyl-synt"/>
    <property type="match status" value="1"/>
</dbReference>
<comment type="cofactor">
    <cofactor evidence="1">
        <name>pyridoxal 5'-phosphate</name>
        <dbReference type="ChEBI" id="CHEBI:597326"/>
    </cofactor>
</comment>
<dbReference type="GO" id="GO:0031177">
    <property type="term" value="F:phosphopantetheine binding"/>
    <property type="evidence" value="ECO:0007669"/>
    <property type="project" value="InterPro"/>
</dbReference>
<dbReference type="PROSITE" id="PS52004">
    <property type="entry name" value="KS3_2"/>
    <property type="match status" value="1"/>
</dbReference>
<dbReference type="SMART" id="SM00823">
    <property type="entry name" value="PKS_PP"/>
    <property type="match status" value="2"/>
</dbReference>
<evidence type="ECO:0000256" key="7">
    <source>
        <dbReference type="ARBA" id="ARBA00023098"/>
    </source>
</evidence>
<feature type="domain" description="Ketosynthase family 3 (KS3)" evidence="11">
    <location>
        <begin position="13"/>
        <end position="443"/>
    </location>
</feature>
<dbReference type="InterPro" id="IPR000873">
    <property type="entry name" value="AMP-dep_synth/lig_dom"/>
</dbReference>
<dbReference type="Pfam" id="PF00550">
    <property type="entry name" value="PP-binding"/>
    <property type="match status" value="2"/>
</dbReference>
<evidence type="ECO:0000256" key="9">
    <source>
        <dbReference type="ARBA" id="ARBA00029443"/>
    </source>
</evidence>
<dbReference type="Gene3D" id="3.40.47.10">
    <property type="match status" value="1"/>
</dbReference>
<sequence>MTSQSNMSNAHSPGGIAIIGMAARLPGADDVAGFWRNLCEGVDSIAHFSEAELEDAFPAEIRRSANFVRARPILPDADKFDAGFFGMQAREAELTDPQHRVFLEICWEALEDAGCDPARFAGAIGVFAGASMPTYFLHNVLADRGVTERFTSAYQVTEYPLLLGALPDVLATRVAYKLNLRGPAMTVQSACSTSLLAVAQACKSLLMFESDMALAGGVSITFPQKRGYLHQEGGMVSADGRCRPFDAEASGTVFGSGAAVVLLRRVEDAIAAGDHIHAVIRGHAVNNDGNDKVGFTAPSVEGQVSVIAAAQAVAGVEPEEIGFIECHGTATPLGDPIEVAALRQAFATGARGVCALGSTKSNVGHLDTAAGATGLIKAALAVRHGVIPPTVHFHTPNPRMDLGNSPFFVNDQVIPWPNPPRRRVAGVSALGVGGTNVHVVLEEPPLLPRPADTRPAQVLVLSARSEAALASMRSRLAAHLQAYPELSLADVAFTLQTGRREFPHRCAVVAADTAQAAVKLAAPSVATTLARATPPLAFMFPGQGAQYPGMGRDLYAHEPCFRHEVDACAAILQPILGQDIRDLLYGEAKGEDNPLLATVLAQPAIFVTEYALARTLMAQGLRPDAMIGHSIGEFVAATLAGVMRLEDALAVIAARGRLMQDLPRGGMLAVRLPEEQVLELLGTELDLAAINGPSVCVVAGPLDAIATLEAELQQRGILARRLHTSHAFHSRMMDPAVAGLAGMLHGISLRTPQLRYVSTVTGQWITPEEATSPEYWARHCRAPVRFAAALATLAECEAPALVEVGPGKALTTLALQALPAGPQRVVVASLPDATREATDHACLNEALGRLWMAGLAPDWAAHHAPAPPQRVPLPTYPFERRRHWIEPPRPGATANAVSVPMTNAAESHDKPMEIAMTTAALSPADARPAKARAELVAIFEKLSGEDLSTAPDEASFLELGFDSLMLGQAAQQIQARFAIRITFRQLLGEFPNLAALSAHVAQSLPPETAPAATPVAVHAATGGEMPAPAIPSVSPAAGTLEAVVQAQLDAMRRLMTDQLALLRGLPASATAHPAPQAVPAPSPPAGGEELPSRFSLYRPGAQIGAQHDLTAAQLAHIADLTARYTAKTVGSKRLTQEYRDVLADPRAAAGFRAEWKEMVYPIASGRSKGAKIWDVDGNEYVDLVNGYGQTCFGHAPDFVVDAVTRQLQDGFAIGPQSDISGEVARLFCEMTGNERATFCNTGSEAVMAAIRVARCVTGRDKVAVFGGAYHGQFDEVLVKGARRGAPPRALPVAPGIPAGSVQNMVVLAYDDPESLAWVRAHAGELAAVICETVQSRHPALQPRDFLQELRRITEDSGTALVFDEVVTGFRMHPGGMQALFGIRADLATYGKVVGGGMPVGVLAGRRRFMDALDGGMWQYGDDSIPEVAPTFFAGTFVRHPLVLAALKAVLLHLKEAGPELQERLTARTAALVASLNDALAGRGLRTRIENFGSMFYFAFGQEDRLGSLLYYHLRLRGIHIAEGFPCFLTTAHTEADLARIVDAFRDSLDEMLAAGAITAKEAPRLKSLDEAPLTEPQTEIWLAAQLGDDASCSFNESISLRLDGTLDEAALEAALADVVSRHDALRARFRPDGERMLITATPAPAWRRHDLSALPPAEAGRKLDELVMQDAATAFDLVAGPPVRAQLVRLADDAHVLVFTAHHIVCDGWSMNVIAGELAACYAARSAGKAPALPSPLPYSVHAARQAVATTANETAERYWMAQFATPVPELELPSDRPRPNRKSFRGATYRTHIDADLYQAVKRAGAKRGCTLFVTLLGAFQLLMGRLAGQRDVVVAIPSAGQSLVEDQILVGHCVNLLPLRATWQADTSAAAFMATLKQTVMAAYEHQGYTFGTLVRRLDLRRELNRLPLTQLQFNLEKLGEAADFPGLAVRIAPNPKRFVNFDIFLNVIESDAGLRIDCDYSTDLFDEATIARWIGHWRALLAAIAEDADRTVASLPMMDAATLQQLTEGWNRTAVAHDLDRGVHDLIAAQAAETPDRIAAGFGGTSLTYAALDRRANQLAHHLRGILPAGEQRVGILVERSLDMLVALLGVLKAGYAYVPLDPGHPEARLRLILEQAQVAGVITDDAAAEPLLPTGAPLIRLDHAWAEIAARPGHAPGVEVRGDDLAYVIFTSGSTGTPKGVEVRHRSVVNLLLSMIARPGLRPDDVMMAVTTIAFDIAGLELFAPLVVGARVEIAAHADVVDGFALCERMRGCNATVMQATPSLWQMLLDAGFRPIAGMKLLCGGEKLSRSLADRLLEDGAELWNMYGPTETTIWSSTVRILPDDGPVTIGLPIANTSFHVVDDTGALAPVGVPGELWIGGEGLARGYLDRPALTAERFVTASPGTAPPTRFYRTGDVARRLADGRVQLLGRNDQQVKLRGFRIELGEIEEVLARVDGVQACAVALQEEWSRLVGYWVERPGTGLTPERLRASLARHLPDYMVPALWLRLETMPLNPNGKIDRWALRAPDAGPLPAAAEHVEPETELQRQLATIWQEVLGLSRIGLTDNLLDLGADSIHLFQIAARSMRAGLAVTASQLLRHPTIEALAQVVAPADAAAAPIVTPLRGPSLGQFRRGPLQTATIEPLGTAD</sequence>
<dbReference type="Gene3D" id="3.40.366.10">
    <property type="entry name" value="Malonyl-Coenzyme A Acyl Carrier Protein, domain 2"/>
    <property type="match status" value="1"/>
</dbReference>
<evidence type="ECO:0000256" key="8">
    <source>
        <dbReference type="ARBA" id="ARBA00023268"/>
    </source>
</evidence>
<dbReference type="Gene3D" id="3.30.300.30">
    <property type="match status" value="1"/>
</dbReference>
<dbReference type="PANTHER" id="PTHR43775">
    <property type="entry name" value="FATTY ACID SYNTHASE"/>
    <property type="match status" value="1"/>
</dbReference>
<dbReference type="PROSITE" id="PS00606">
    <property type="entry name" value="KS3_1"/>
    <property type="match status" value="1"/>
</dbReference>
<dbReference type="InterPro" id="IPR015424">
    <property type="entry name" value="PyrdxlP-dep_Trfase"/>
</dbReference>
<dbReference type="InterPro" id="IPR009081">
    <property type="entry name" value="PP-bd_ACP"/>
</dbReference>
<dbReference type="InterPro" id="IPR015422">
    <property type="entry name" value="PyrdxlP-dep_Trfase_small"/>
</dbReference>
<dbReference type="InterPro" id="IPR020845">
    <property type="entry name" value="AMP-binding_CS"/>
</dbReference>
<dbReference type="InterPro" id="IPR015421">
    <property type="entry name" value="PyrdxlP-dep_Trfase_major"/>
</dbReference>
<dbReference type="InterPro" id="IPR025110">
    <property type="entry name" value="AMP-bd_C"/>
</dbReference>
<dbReference type="InterPro" id="IPR020806">
    <property type="entry name" value="PKS_PP-bd"/>
</dbReference>
<keyword evidence="6" id="KW-0663">Pyridoxal phosphate</keyword>
<dbReference type="InterPro" id="IPR023213">
    <property type="entry name" value="CAT-like_dom_sf"/>
</dbReference>
<evidence type="ECO:0000256" key="1">
    <source>
        <dbReference type="ARBA" id="ARBA00001933"/>
    </source>
</evidence>
<dbReference type="RefSeq" id="WP_150042051.1">
    <property type="nucleotide sequence ID" value="NZ_OW485601.1"/>
</dbReference>
<dbReference type="InterPro" id="IPR014043">
    <property type="entry name" value="Acyl_transferase_dom"/>
</dbReference>
<evidence type="ECO:0000256" key="5">
    <source>
        <dbReference type="ARBA" id="ARBA00022832"/>
    </source>
</evidence>
<evidence type="ECO:0000256" key="4">
    <source>
        <dbReference type="ARBA" id="ARBA00022679"/>
    </source>
</evidence>
<dbReference type="GO" id="GO:0006633">
    <property type="term" value="P:fatty acid biosynthetic process"/>
    <property type="evidence" value="ECO:0007669"/>
    <property type="project" value="InterPro"/>
</dbReference>
<evidence type="ECO:0000256" key="2">
    <source>
        <dbReference type="ARBA" id="ARBA00022450"/>
    </source>
</evidence>
<dbReference type="SMART" id="SM00825">
    <property type="entry name" value="PKS_KS"/>
    <property type="match status" value="1"/>
</dbReference>
<dbReference type="InterPro" id="IPR020841">
    <property type="entry name" value="PKS_Beta-ketoAc_synthase_dom"/>
</dbReference>
<evidence type="ECO:0000259" key="11">
    <source>
        <dbReference type="PROSITE" id="PS52004"/>
    </source>
</evidence>
<dbReference type="GO" id="GO:0008483">
    <property type="term" value="F:transaminase activity"/>
    <property type="evidence" value="ECO:0007669"/>
    <property type="project" value="InterPro"/>
</dbReference>
<comment type="similarity">
    <text evidence="9">In the C-terminal section; belongs to the NRP synthetase family.</text>
</comment>
<keyword evidence="7" id="KW-0443">Lipid metabolism</keyword>
<dbReference type="Pfam" id="PF00668">
    <property type="entry name" value="Condensation"/>
    <property type="match status" value="1"/>
</dbReference>
<dbReference type="InterPro" id="IPR001227">
    <property type="entry name" value="Ac_transferase_dom_sf"/>
</dbReference>
<dbReference type="EMBL" id="VWPK01000026">
    <property type="protein sequence ID" value="KAA5610951.1"/>
    <property type="molecule type" value="Genomic_DNA"/>
</dbReference>
<dbReference type="PROSITE" id="PS00600">
    <property type="entry name" value="AA_TRANSFER_CLASS_3"/>
    <property type="match status" value="1"/>
</dbReference>
<evidence type="ECO:0000313" key="13">
    <source>
        <dbReference type="Proteomes" id="UP000325255"/>
    </source>
</evidence>
<dbReference type="Pfam" id="PF00202">
    <property type="entry name" value="Aminotran_3"/>
    <property type="match status" value="1"/>
</dbReference>
<dbReference type="GO" id="GO:0030170">
    <property type="term" value="F:pyridoxal phosphate binding"/>
    <property type="evidence" value="ECO:0007669"/>
    <property type="project" value="InterPro"/>
</dbReference>
<dbReference type="PROSITE" id="PS00455">
    <property type="entry name" value="AMP_BINDING"/>
    <property type="match status" value="1"/>
</dbReference>
<reference evidence="12 13" key="1">
    <citation type="submission" date="2019-09" db="EMBL/GenBank/DDBJ databases">
        <title>Genome sequence of Rhodovastum atsumiense, a diverse member of the Acetobacteraceae family of non-sulfur purple photosynthetic bacteria.</title>
        <authorList>
            <person name="Meyer T."/>
            <person name="Kyndt J."/>
        </authorList>
    </citation>
    <scope>NUCLEOTIDE SEQUENCE [LARGE SCALE GENOMIC DNA]</scope>
    <source>
        <strain evidence="12 13">DSM 21279</strain>
    </source>
</reference>
<dbReference type="NCBIfam" id="TIGR01733">
    <property type="entry name" value="AA-adenyl-dom"/>
    <property type="match status" value="1"/>
</dbReference>
<evidence type="ECO:0000313" key="12">
    <source>
        <dbReference type="EMBL" id="KAA5610951.1"/>
    </source>
</evidence>
<dbReference type="InterPro" id="IPR001242">
    <property type="entry name" value="Condensation_dom"/>
</dbReference>
<keyword evidence="3" id="KW-0597">Phosphoprotein</keyword>
<dbReference type="GO" id="GO:0004315">
    <property type="term" value="F:3-oxoacyl-[acyl-carrier-protein] synthase activity"/>
    <property type="evidence" value="ECO:0007669"/>
    <property type="project" value="InterPro"/>
</dbReference>
<organism evidence="12 13">
    <name type="scientific">Rhodovastum atsumiense</name>
    <dbReference type="NCBI Taxonomy" id="504468"/>
    <lineage>
        <taxon>Bacteria</taxon>
        <taxon>Pseudomonadati</taxon>
        <taxon>Pseudomonadota</taxon>
        <taxon>Alphaproteobacteria</taxon>
        <taxon>Acetobacterales</taxon>
        <taxon>Acetobacteraceae</taxon>
        <taxon>Rhodovastum</taxon>
    </lineage>
</organism>
<dbReference type="SUPFAM" id="SSF56801">
    <property type="entry name" value="Acetyl-CoA synthetase-like"/>
    <property type="match status" value="1"/>
</dbReference>
<dbReference type="SUPFAM" id="SSF53901">
    <property type="entry name" value="Thiolase-like"/>
    <property type="match status" value="1"/>
</dbReference>